<accession>A0A6J6NEN0</accession>
<sequence>MSPLQAILLFAGIPLTLAAFLAVAVSAGSWMRRTSIEETELPGGALFISSATTAPDPSRVPDAIDMVSKSLVGGGASDRW</sequence>
<protein>
    <submittedName>
        <fullName evidence="1">Unannotated protein</fullName>
    </submittedName>
</protein>
<gene>
    <name evidence="1" type="ORF">UFOPK2310_01470</name>
    <name evidence="2" type="ORF">UFOPK3425_00656</name>
    <name evidence="3" type="ORF">UFOPK4092_01043</name>
</gene>
<reference evidence="1" key="1">
    <citation type="submission" date="2020-05" db="EMBL/GenBank/DDBJ databases">
        <authorList>
            <person name="Chiriac C."/>
            <person name="Salcher M."/>
            <person name="Ghai R."/>
            <person name="Kavagutti S V."/>
        </authorList>
    </citation>
    <scope>NUCLEOTIDE SEQUENCE</scope>
</reference>
<organism evidence="1">
    <name type="scientific">freshwater metagenome</name>
    <dbReference type="NCBI Taxonomy" id="449393"/>
    <lineage>
        <taxon>unclassified sequences</taxon>
        <taxon>metagenomes</taxon>
        <taxon>ecological metagenomes</taxon>
    </lineage>
</organism>
<name>A0A6J6NEN0_9ZZZZ</name>
<evidence type="ECO:0000313" key="3">
    <source>
        <dbReference type="EMBL" id="CAB5022907.1"/>
    </source>
</evidence>
<evidence type="ECO:0000313" key="1">
    <source>
        <dbReference type="EMBL" id="CAB4685030.1"/>
    </source>
</evidence>
<proteinExistence type="predicted"/>
<dbReference type="AlphaFoldDB" id="A0A6J6NEN0"/>
<dbReference type="EMBL" id="CAFBPJ010000124">
    <property type="protein sequence ID" value="CAB5022907.1"/>
    <property type="molecule type" value="Genomic_DNA"/>
</dbReference>
<evidence type="ECO:0000313" key="2">
    <source>
        <dbReference type="EMBL" id="CAB4871456.1"/>
    </source>
</evidence>
<dbReference type="EMBL" id="CAEZWW010000226">
    <property type="protein sequence ID" value="CAB4685030.1"/>
    <property type="molecule type" value="Genomic_DNA"/>
</dbReference>
<dbReference type="EMBL" id="CAFBLV010000111">
    <property type="protein sequence ID" value="CAB4871456.1"/>
    <property type="molecule type" value="Genomic_DNA"/>
</dbReference>